<evidence type="ECO:0000313" key="2">
    <source>
        <dbReference type="Proteomes" id="UP001623592"/>
    </source>
</evidence>
<name>A0ABW8TFZ5_9CLOT</name>
<dbReference type="EMBL" id="JBJIAA010000010">
    <property type="protein sequence ID" value="MFL0251322.1"/>
    <property type="molecule type" value="Genomic_DNA"/>
</dbReference>
<proteinExistence type="predicted"/>
<protein>
    <recommendedName>
        <fullName evidence="3">Cyclic lactone autoinducer peptide</fullName>
    </recommendedName>
</protein>
<comment type="caution">
    <text evidence="1">The sequence shown here is derived from an EMBL/GenBank/DDBJ whole genome shotgun (WGS) entry which is preliminary data.</text>
</comment>
<sequence>MFGKRIKLSVLLAVCGVLLFSSLMFNLGCTKSLCNIDYTYEFIWK</sequence>
<evidence type="ECO:0000313" key="1">
    <source>
        <dbReference type="EMBL" id="MFL0251322.1"/>
    </source>
</evidence>
<keyword evidence="2" id="KW-1185">Reference proteome</keyword>
<gene>
    <name evidence="1" type="ORF">ACJDT4_12925</name>
</gene>
<dbReference type="Proteomes" id="UP001623592">
    <property type="component" value="Unassembled WGS sequence"/>
</dbReference>
<evidence type="ECO:0008006" key="3">
    <source>
        <dbReference type="Google" id="ProtNLM"/>
    </source>
</evidence>
<accession>A0ABW8TFZ5</accession>
<dbReference type="RefSeq" id="WP_406787982.1">
    <property type="nucleotide sequence ID" value="NZ_JBJIAA010000010.1"/>
</dbReference>
<reference evidence="1 2" key="1">
    <citation type="submission" date="2024-11" db="EMBL/GenBank/DDBJ databases">
        <authorList>
            <person name="Heng Y.C."/>
            <person name="Lim A.C.H."/>
            <person name="Lee J.K.Y."/>
            <person name="Kittelmann S."/>
        </authorList>
    </citation>
    <scope>NUCLEOTIDE SEQUENCE [LARGE SCALE GENOMIC DNA]</scope>
    <source>
        <strain evidence="1 2">WILCCON 0114</strain>
    </source>
</reference>
<organism evidence="1 2">
    <name type="scientific">Clostridium neuense</name>
    <dbReference type="NCBI Taxonomy" id="1728934"/>
    <lineage>
        <taxon>Bacteria</taxon>
        <taxon>Bacillati</taxon>
        <taxon>Bacillota</taxon>
        <taxon>Clostridia</taxon>
        <taxon>Eubacteriales</taxon>
        <taxon>Clostridiaceae</taxon>
        <taxon>Clostridium</taxon>
    </lineage>
</organism>